<gene>
    <name evidence="2" type="ORF">EYB31_34920</name>
</gene>
<dbReference type="Pfam" id="PF13672">
    <property type="entry name" value="PP2C_2"/>
    <property type="match status" value="1"/>
</dbReference>
<evidence type="ECO:0000313" key="2">
    <source>
        <dbReference type="EMBL" id="TBL69772.1"/>
    </source>
</evidence>
<organism evidence="2 3">
    <name type="scientific">Paenibacillus thalictri</name>
    <dbReference type="NCBI Taxonomy" id="2527873"/>
    <lineage>
        <taxon>Bacteria</taxon>
        <taxon>Bacillati</taxon>
        <taxon>Bacillota</taxon>
        <taxon>Bacilli</taxon>
        <taxon>Bacillales</taxon>
        <taxon>Paenibacillaceae</taxon>
        <taxon>Paenibacillus</taxon>
    </lineage>
</organism>
<dbReference type="InterPro" id="IPR001932">
    <property type="entry name" value="PPM-type_phosphatase-like_dom"/>
</dbReference>
<dbReference type="EMBL" id="SIRE01000036">
    <property type="protein sequence ID" value="TBL69772.1"/>
    <property type="molecule type" value="Genomic_DNA"/>
</dbReference>
<evidence type="ECO:0000259" key="1">
    <source>
        <dbReference type="Pfam" id="PF13672"/>
    </source>
</evidence>
<reference evidence="2 3" key="1">
    <citation type="submission" date="2019-02" db="EMBL/GenBank/DDBJ databases">
        <title>Paenibacillus sp. nov., isolated from surface-sterilized tissue of Thalictrum simplex L.</title>
        <authorList>
            <person name="Tuo L."/>
        </authorList>
    </citation>
    <scope>NUCLEOTIDE SEQUENCE [LARGE SCALE GENOMIC DNA]</scope>
    <source>
        <strain evidence="2 3">N2SHLJ1</strain>
    </source>
</reference>
<dbReference type="Proteomes" id="UP000293142">
    <property type="component" value="Unassembled WGS sequence"/>
</dbReference>
<dbReference type="AlphaFoldDB" id="A0A4V2J349"/>
<evidence type="ECO:0000313" key="3">
    <source>
        <dbReference type="Proteomes" id="UP000293142"/>
    </source>
</evidence>
<accession>A0A4V2J349</accession>
<protein>
    <submittedName>
        <fullName evidence="2">Protein phosphatase 2C domain-containing protein</fullName>
    </submittedName>
</protein>
<dbReference type="Gene3D" id="3.60.40.10">
    <property type="entry name" value="PPM-type phosphatase domain"/>
    <property type="match status" value="1"/>
</dbReference>
<feature type="domain" description="PPM-type phosphatase" evidence="1">
    <location>
        <begin position="51"/>
        <end position="269"/>
    </location>
</feature>
<dbReference type="SUPFAM" id="SSF81606">
    <property type="entry name" value="PP2C-like"/>
    <property type="match status" value="1"/>
</dbReference>
<name>A0A4V2J349_9BACL</name>
<dbReference type="OrthoDB" id="9805674at2"/>
<comment type="caution">
    <text evidence="2">The sequence shown here is derived from an EMBL/GenBank/DDBJ whole genome shotgun (WGS) entry which is preliminary data.</text>
</comment>
<sequence length="307" mass="34366">MPRFVLVVVKFTEFCFSFSTRRSGPASKSSYTRRLGDYLVATWRYANVSVIGTSHEKSGKPCQDSSACEVLNDSNGEQVLVAIASDGAGSAQCSNIGSALACSLFVDELRAYLETGNEIKKLTKEFYEEWILRFQSEIHARATAMELPVREFACTFISTVISNETAVFAQIGDGAIVVASPDDIDTYTWEFWPQQGEYENTTYFVTETRAKEKLQFSIHTGKVTDEVSLFTDGLQRLALHYQSQSAHTPFFRPFFNALRTQTEAKMDKFVTSLAAYLSSNLINDRTDDDKTLILATRRSLSSNKVDI</sequence>
<keyword evidence="3" id="KW-1185">Reference proteome</keyword>
<proteinExistence type="predicted"/>
<dbReference type="InterPro" id="IPR036457">
    <property type="entry name" value="PPM-type-like_dom_sf"/>
</dbReference>